<accession>V6U026</accession>
<dbReference type="EMBL" id="AHHH01000028">
    <property type="protein sequence ID" value="ESU44179.1"/>
    <property type="molecule type" value="Genomic_DNA"/>
</dbReference>
<sequence>VFMLIQVSREALGEKTTDILLHIIPLVFVCERSAFQQFIRDKMRALTIAQSLAKLPDTELAAVLHYLAELRGPEILADVLQALAQLDEPRDEALRLAAQQDIQSLIAKIDTKDSLA</sequence>
<gene>
    <name evidence="1" type="ORF">GSB_151723</name>
</gene>
<feature type="non-terminal residue" evidence="1">
    <location>
        <position position="1"/>
    </location>
</feature>
<comment type="caution">
    <text evidence="1">The sequence shown here is derived from an EMBL/GenBank/DDBJ whole genome shotgun (WGS) entry which is preliminary data.</text>
</comment>
<name>V6U026_GIAIN</name>
<reference evidence="1 2" key="2">
    <citation type="journal article" date="2013" name="Genome Biol. Evol.">
        <title>Genome sequencing of Giardia lamblia genotypes A2 and B isolates (DH and GS) and comparative analysis with the genomes of genotypes A1 and E (WB and Pig).</title>
        <authorList>
            <person name="Adam R.D."/>
            <person name="Dahlstrom E.W."/>
            <person name="Martens C.A."/>
            <person name="Bruno D.P."/>
            <person name="Barbian K.D."/>
            <person name="Ricklefs S.M."/>
            <person name="Hernandez M.M."/>
            <person name="Narla N.P."/>
            <person name="Patel R.B."/>
            <person name="Porcella S.F."/>
            <person name="Nash T.E."/>
        </authorList>
    </citation>
    <scope>NUCLEOTIDE SEQUENCE [LARGE SCALE GENOMIC DNA]</scope>
    <source>
        <strain evidence="1 2">GS</strain>
    </source>
</reference>
<proteinExistence type="predicted"/>
<evidence type="ECO:0000313" key="2">
    <source>
        <dbReference type="Proteomes" id="UP000018040"/>
    </source>
</evidence>
<dbReference type="Proteomes" id="UP000018040">
    <property type="component" value="Unassembled WGS sequence"/>
</dbReference>
<dbReference type="AlphaFoldDB" id="V6U026"/>
<protein>
    <submittedName>
        <fullName evidence="1">Molecular chaperone, DnaJ family protein</fullName>
    </submittedName>
</protein>
<reference evidence="2" key="1">
    <citation type="submission" date="2012-02" db="EMBL/GenBank/DDBJ databases">
        <title>Genome sequencing of Giardia lamblia Genotypes A2 and B isolates (DH and GS) and comparative analysis with the genomes of Genotypes A1 and E (WB and Pig).</title>
        <authorList>
            <person name="Adam R."/>
            <person name="Dahlstrom E."/>
            <person name="Martens C."/>
            <person name="Bruno D."/>
            <person name="Barbian K."/>
            <person name="Porcella S.F."/>
            <person name="Nash T."/>
        </authorList>
    </citation>
    <scope>NUCLEOTIDE SEQUENCE</scope>
    <source>
        <strain evidence="2">GS</strain>
    </source>
</reference>
<evidence type="ECO:0000313" key="1">
    <source>
        <dbReference type="EMBL" id="ESU44179.1"/>
    </source>
</evidence>
<organism evidence="1 2">
    <name type="scientific">Giardia intestinalis</name>
    <name type="common">Giardia lamblia</name>
    <dbReference type="NCBI Taxonomy" id="5741"/>
    <lineage>
        <taxon>Eukaryota</taxon>
        <taxon>Metamonada</taxon>
        <taxon>Diplomonadida</taxon>
        <taxon>Hexamitidae</taxon>
        <taxon>Giardiinae</taxon>
        <taxon>Giardia</taxon>
    </lineage>
</organism>